<dbReference type="PANTHER" id="PTHR14207:SF1">
    <property type="entry name" value="EMOPAMIL-BINDING PROTEIN-LIKE"/>
    <property type="match status" value="1"/>
</dbReference>
<comment type="subcellular location">
    <subcellularLocation>
        <location evidence="1">Membrane</location>
        <topology evidence="1">Multi-pass membrane protein</topology>
    </subcellularLocation>
</comment>
<feature type="transmembrane region" description="Helical" evidence="7">
    <location>
        <begin position="68"/>
        <end position="87"/>
    </location>
</feature>
<feature type="transmembrane region" description="Helical" evidence="7">
    <location>
        <begin position="99"/>
        <end position="121"/>
    </location>
</feature>
<dbReference type="PROSITE" id="PS51751">
    <property type="entry name" value="EXPERA"/>
    <property type="match status" value="1"/>
</dbReference>
<evidence type="ECO:0000256" key="7">
    <source>
        <dbReference type="SAM" id="Phobius"/>
    </source>
</evidence>
<keyword evidence="10" id="KW-1185">Reference proteome</keyword>
<evidence type="ECO:0000259" key="8">
    <source>
        <dbReference type="PROSITE" id="PS51751"/>
    </source>
</evidence>
<dbReference type="Proteomes" id="UP001164746">
    <property type="component" value="Chromosome 15"/>
</dbReference>
<proteinExistence type="inferred from homology"/>
<reference evidence="9" key="1">
    <citation type="submission" date="2022-11" db="EMBL/GenBank/DDBJ databases">
        <title>Centuries of genome instability and evolution in soft-shell clam transmissible cancer (bioRxiv).</title>
        <authorList>
            <person name="Hart S.F.M."/>
            <person name="Yonemitsu M.A."/>
            <person name="Giersch R.M."/>
            <person name="Beal B.F."/>
            <person name="Arriagada G."/>
            <person name="Davis B.W."/>
            <person name="Ostrander E.A."/>
            <person name="Goff S.P."/>
            <person name="Metzger M.J."/>
        </authorList>
    </citation>
    <scope>NUCLEOTIDE SEQUENCE</scope>
    <source>
        <strain evidence="9">MELC-2E11</strain>
        <tissue evidence="9">Siphon/mantle</tissue>
    </source>
</reference>
<evidence type="ECO:0000313" key="10">
    <source>
        <dbReference type="Proteomes" id="UP001164746"/>
    </source>
</evidence>
<dbReference type="PANTHER" id="PTHR14207">
    <property type="entry name" value="STEROL ISOMERASE"/>
    <property type="match status" value="1"/>
</dbReference>
<dbReference type="EMBL" id="CP111026">
    <property type="protein sequence ID" value="WAR27992.1"/>
    <property type="molecule type" value="Genomic_DNA"/>
</dbReference>
<organism evidence="9 10">
    <name type="scientific">Mya arenaria</name>
    <name type="common">Soft-shell clam</name>
    <dbReference type="NCBI Taxonomy" id="6604"/>
    <lineage>
        <taxon>Eukaryota</taxon>
        <taxon>Metazoa</taxon>
        <taxon>Spiralia</taxon>
        <taxon>Lophotrochozoa</taxon>
        <taxon>Mollusca</taxon>
        <taxon>Bivalvia</taxon>
        <taxon>Autobranchia</taxon>
        <taxon>Heteroconchia</taxon>
        <taxon>Euheterodonta</taxon>
        <taxon>Imparidentia</taxon>
        <taxon>Neoheterodontei</taxon>
        <taxon>Myida</taxon>
        <taxon>Myoidea</taxon>
        <taxon>Myidae</taxon>
        <taxon>Mya</taxon>
    </lineage>
</organism>
<protein>
    <submittedName>
        <fullName evidence="9">EBPL-like protein</fullName>
    </submittedName>
</protein>
<keyword evidence="4 6" id="KW-1133">Transmembrane helix</keyword>
<dbReference type="InterPro" id="IPR007905">
    <property type="entry name" value="EBP"/>
</dbReference>
<gene>
    <name evidence="9" type="ORF">MAR_013696</name>
</gene>
<name>A0ABY7G259_MYAAR</name>
<evidence type="ECO:0000256" key="4">
    <source>
        <dbReference type="ARBA" id="ARBA00022989"/>
    </source>
</evidence>
<sequence length="183" mass="20709">MDFPIAFNSHVTQEGEGDAGIDEGQQRLDGSQLDHIVSALGTITYQRIKKGKEYAKADARWGVSDPTVVSLEILTVTIVEVFVVFTVNGIVQNKPYRHFMQICLCVCELYGGWMTFCPEWLTGSPNLNTSNPLYLWVYLVFYNGLWVVIPCYLLYQSWLAMSHAFSETGEVMSEKQETTIFSL</sequence>
<accession>A0ABY7G259</accession>
<keyword evidence="5 6" id="KW-0472">Membrane</keyword>
<evidence type="ECO:0000313" key="9">
    <source>
        <dbReference type="EMBL" id="WAR27992.1"/>
    </source>
</evidence>
<comment type="similarity">
    <text evidence="2">Belongs to the EBP family.</text>
</comment>
<dbReference type="Pfam" id="PF05241">
    <property type="entry name" value="EBP"/>
    <property type="match status" value="1"/>
</dbReference>
<evidence type="ECO:0000256" key="2">
    <source>
        <dbReference type="ARBA" id="ARBA00008337"/>
    </source>
</evidence>
<evidence type="ECO:0000256" key="3">
    <source>
        <dbReference type="ARBA" id="ARBA00022692"/>
    </source>
</evidence>
<keyword evidence="3 6" id="KW-0812">Transmembrane</keyword>
<evidence type="ECO:0000256" key="1">
    <source>
        <dbReference type="ARBA" id="ARBA00004141"/>
    </source>
</evidence>
<evidence type="ECO:0000256" key="6">
    <source>
        <dbReference type="PROSITE-ProRule" id="PRU01087"/>
    </source>
</evidence>
<feature type="domain" description="EXPERA" evidence="8">
    <location>
        <begin position="1"/>
        <end position="154"/>
    </location>
</feature>
<dbReference type="InterPro" id="IPR033118">
    <property type="entry name" value="EXPERA"/>
</dbReference>
<feature type="transmembrane region" description="Helical" evidence="7">
    <location>
        <begin position="133"/>
        <end position="155"/>
    </location>
</feature>
<evidence type="ECO:0000256" key="5">
    <source>
        <dbReference type="ARBA" id="ARBA00023136"/>
    </source>
</evidence>